<keyword evidence="10" id="KW-1185">Reference proteome</keyword>
<evidence type="ECO:0000256" key="5">
    <source>
        <dbReference type="ARBA" id="ARBA00022692"/>
    </source>
</evidence>
<sequence>MTQLLRRLTASSLAALLLCSAARAQDSVPTSVPGATTEAAGPELTLEQCIARALQKNFDLEISRFAPQIAQDSIVVARGGFEPQLSVTGSTGENTAPGFESKDTDLRVGVTQRLQTGTTVSASSRLNRSSSDPAPLLNPAYAADLTLSVRQSLLNGAGLAINRAGIERAEIGFARANLEYKARVLDIIQDTENAYYNLAYAREQLAVRNFSLTLANKLLDEAKTRRDTGVATDLDVLQAEVGVANAHRSVILAEQSVKDRQDGLLALIGQFELDAALGTVRFKEVTAAAPVFASSYAMAKQNQPDYLSSQAAIEQFRIDLKLAKDAARPDLTVGAALGLSGTNGSTSDAFGDAFDRQNKAWQVDFAFNYPWGQKSDRARERQSLAALSREQSRLRQTEQTIELQVRSAVRSVETNLESVKIASLASALSQKQYELEKAKFDAGLSTSRRVLEAQDDLESARVNELQAKATLHTAIAALHRIEGSSLQRYAVELP</sequence>
<dbReference type="PANTHER" id="PTHR30026">
    <property type="entry name" value="OUTER MEMBRANE PROTEIN TOLC"/>
    <property type="match status" value="1"/>
</dbReference>
<keyword evidence="4" id="KW-1134">Transmembrane beta strand</keyword>
<dbReference type="Gene3D" id="1.20.1600.10">
    <property type="entry name" value="Outer membrane efflux proteins (OEP)"/>
    <property type="match status" value="1"/>
</dbReference>
<dbReference type="InterPro" id="IPR003423">
    <property type="entry name" value="OMP_efflux"/>
</dbReference>
<evidence type="ECO:0000256" key="8">
    <source>
        <dbReference type="SAM" id="SignalP"/>
    </source>
</evidence>
<dbReference type="InterPro" id="IPR051906">
    <property type="entry name" value="TolC-like"/>
</dbReference>
<dbReference type="STRING" id="1838286.Verru16b_02320"/>
<keyword evidence="7" id="KW-0998">Cell outer membrane</keyword>
<dbReference type="OrthoDB" id="188180at2"/>
<comment type="subcellular location">
    <subcellularLocation>
        <location evidence="1">Cell outer membrane</location>
    </subcellularLocation>
</comment>
<gene>
    <name evidence="9" type="ORF">Verru16b_02320</name>
</gene>
<dbReference type="GO" id="GO:0015562">
    <property type="term" value="F:efflux transmembrane transporter activity"/>
    <property type="evidence" value="ECO:0007669"/>
    <property type="project" value="InterPro"/>
</dbReference>
<feature type="chain" id="PRO_5009105295" evidence="8">
    <location>
        <begin position="25"/>
        <end position="494"/>
    </location>
</feature>
<proteinExistence type="inferred from homology"/>
<name>A0A1D8AWI5_9BACT</name>
<reference evidence="9 10" key="1">
    <citation type="submission" date="2016-06" db="EMBL/GenBank/DDBJ databases">
        <title>Three novel species with peptidoglycan cell walls form the new genus Lacunisphaera gen. nov. in the family Opitutaceae of the verrucomicrobial subdivision 4.</title>
        <authorList>
            <person name="Rast P."/>
            <person name="Gloeckner I."/>
            <person name="Jogler M."/>
            <person name="Boedeker C."/>
            <person name="Jeske O."/>
            <person name="Wiegand S."/>
            <person name="Reinhardt R."/>
            <person name="Schumann P."/>
            <person name="Rohde M."/>
            <person name="Spring S."/>
            <person name="Gloeckner F.O."/>
            <person name="Jogler C."/>
        </authorList>
    </citation>
    <scope>NUCLEOTIDE SEQUENCE [LARGE SCALE GENOMIC DNA]</scope>
    <source>
        <strain evidence="9 10">IG16b</strain>
    </source>
</reference>
<dbReference type="SUPFAM" id="SSF56954">
    <property type="entry name" value="Outer membrane efflux proteins (OEP)"/>
    <property type="match status" value="1"/>
</dbReference>
<protein>
    <submittedName>
        <fullName evidence="9">Outer membrane channel protein</fullName>
    </submittedName>
</protein>
<keyword evidence="5" id="KW-0812">Transmembrane</keyword>
<feature type="signal peptide" evidence="8">
    <location>
        <begin position="1"/>
        <end position="24"/>
    </location>
</feature>
<dbReference type="GO" id="GO:0015288">
    <property type="term" value="F:porin activity"/>
    <property type="evidence" value="ECO:0007669"/>
    <property type="project" value="TreeGrafter"/>
</dbReference>
<evidence type="ECO:0000256" key="7">
    <source>
        <dbReference type="ARBA" id="ARBA00023237"/>
    </source>
</evidence>
<dbReference type="EMBL" id="CP016094">
    <property type="protein sequence ID" value="AOS45241.1"/>
    <property type="molecule type" value="Genomic_DNA"/>
</dbReference>
<accession>A0A1D8AWI5</accession>
<dbReference type="Proteomes" id="UP000095228">
    <property type="component" value="Chromosome"/>
</dbReference>
<evidence type="ECO:0000256" key="1">
    <source>
        <dbReference type="ARBA" id="ARBA00004442"/>
    </source>
</evidence>
<dbReference type="GO" id="GO:0009279">
    <property type="term" value="C:cell outer membrane"/>
    <property type="evidence" value="ECO:0007669"/>
    <property type="project" value="UniProtKB-SubCell"/>
</dbReference>
<dbReference type="KEGG" id="obg:Verru16b_02320"/>
<evidence type="ECO:0000256" key="4">
    <source>
        <dbReference type="ARBA" id="ARBA00022452"/>
    </source>
</evidence>
<organism evidence="9 10">
    <name type="scientific">Lacunisphaera limnophila</name>
    <dbReference type="NCBI Taxonomy" id="1838286"/>
    <lineage>
        <taxon>Bacteria</taxon>
        <taxon>Pseudomonadati</taxon>
        <taxon>Verrucomicrobiota</taxon>
        <taxon>Opitutia</taxon>
        <taxon>Opitutales</taxon>
        <taxon>Opitutaceae</taxon>
        <taxon>Lacunisphaera</taxon>
    </lineage>
</organism>
<evidence type="ECO:0000313" key="10">
    <source>
        <dbReference type="Proteomes" id="UP000095228"/>
    </source>
</evidence>
<dbReference type="PANTHER" id="PTHR30026:SF23">
    <property type="entry name" value="TO APRF-PUTATIVE OUTER MEMBRANE EFFLUX PROTEIN OR SECRETED ALKALINE PHOSPHATASE-RELATED"/>
    <property type="match status" value="1"/>
</dbReference>
<dbReference type="Pfam" id="PF02321">
    <property type="entry name" value="OEP"/>
    <property type="match status" value="2"/>
</dbReference>
<keyword evidence="6" id="KW-0472">Membrane</keyword>
<dbReference type="GO" id="GO:1990281">
    <property type="term" value="C:efflux pump complex"/>
    <property type="evidence" value="ECO:0007669"/>
    <property type="project" value="TreeGrafter"/>
</dbReference>
<evidence type="ECO:0000256" key="6">
    <source>
        <dbReference type="ARBA" id="ARBA00023136"/>
    </source>
</evidence>
<evidence type="ECO:0000256" key="3">
    <source>
        <dbReference type="ARBA" id="ARBA00022448"/>
    </source>
</evidence>
<comment type="similarity">
    <text evidence="2">Belongs to the outer membrane factor (OMF) (TC 1.B.17) family.</text>
</comment>
<evidence type="ECO:0000313" key="9">
    <source>
        <dbReference type="EMBL" id="AOS45241.1"/>
    </source>
</evidence>
<dbReference type="RefSeq" id="WP_069962415.1">
    <property type="nucleotide sequence ID" value="NZ_CP016094.1"/>
</dbReference>
<dbReference type="AlphaFoldDB" id="A0A1D8AWI5"/>
<evidence type="ECO:0000256" key="2">
    <source>
        <dbReference type="ARBA" id="ARBA00007613"/>
    </source>
</evidence>
<keyword evidence="3" id="KW-0813">Transport</keyword>
<keyword evidence="8" id="KW-0732">Signal</keyword>